<dbReference type="AlphaFoldDB" id="A0A0F9M3D8"/>
<reference evidence="6" key="1">
    <citation type="journal article" date="2015" name="Nature">
        <title>Complex archaea that bridge the gap between prokaryotes and eukaryotes.</title>
        <authorList>
            <person name="Spang A."/>
            <person name="Saw J.H."/>
            <person name="Jorgensen S.L."/>
            <person name="Zaremba-Niedzwiedzka K."/>
            <person name="Martijn J."/>
            <person name="Lind A.E."/>
            <person name="van Eijk R."/>
            <person name="Schleper C."/>
            <person name="Guy L."/>
            <person name="Ettema T.J."/>
        </authorList>
    </citation>
    <scope>NUCLEOTIDE SEQUENCE</scope>
</reference>
<evidence type="ECO:0000313" key="6">
    <source>
        <dbReference type="EMBL" id="KKM71160.1"/>
    </source>
</evidence>
<dbReference type="Gene3D" id="1.20.120.350">
    <property type="entry name" value="Voltage-gated potassium channels. Chain C"/>
    <property type="match status" value="1"/>
</dbReference>
<organism evidence="6">
    <name type="scientific">marine sediment metagenome</name>
    <dbReference type="NCBI Taxonomy" id="412755"/>
    <lineage>
        <taxon>unclassified sequences</taxon>
        <taxon>metagenomes</taxon>
        <taxon>ecological metagenomes</taxon>
    </lineage>
</organism>
<dbReference type="GO" id="GO:0016020">
    <property type="term" value="C:membrane"/>
    <property type="evidence" value="ECO:0007669"/>
    <property type="project" value="UniProtKB-SubCell"/>
</dbReference>
<evidence type="ECO:0000256" key="2">
    <source>
        <dbReference type="ARBA" id="ARBA00022692"/>
    </source>
</evidence>
<evidence type="ECO:0008006" key="7">
    <source>
        <dbReference type="Google" id="ProtNLM"/>
    </source>
</evidence>
<evidence type="ECO:0000256" key="1">
    <source>
        <dbReference type="ARBA" id="ARBA00004141"/>
    </source>
</evidence>
<dbReference type="SUPFAM" id="SSF81324">
    <property type="entry name" value="Voltage-gated potassium channels"/>
    <property type="match status" value="1"/>
</dbReference>
<evidence type="ECO:0000256" key="5">
    <source>
        <dbReference type="SAM" id="Phobius"/>
    </source>
</evidence>
<feature type="transmembrane region" description="Helical" evidence="5">
    <location>
        <begin position="61"/>
        <end position="77"/>
    </location>
</feature>
<sequence>MMGVVLLLISSFILEYGFYLSNETRILLHQLDLLIVGVFIGEFLLKLLLSQEKKIYFKENRIAFFLIIFFLFFIFLLKNPTSPSGFIYSLDRIGILA</sequence>
<dbReference type="InterPro" id="IPR027359">
    <property type="entry name" value="Volt_channel_dom_sf"/>
</dbReference>
<keyword evidence="4 5" id="KW-0472">Membrane</keyword>
<evidence type="ECO:0000256" key="4">
    <source>
        <dbReference type="ARBA" id="ARBA00023136"/>
    </source>
</evidence>
<proteinExistence type="predicted"/>
<comment type="caution">
    <text evidence="6">The sequence shown here is derived from an EMBL/GenBank/DDBJ whole genome shotgun (WGS) entry which is preliminary data.</text>
</comment>
<feature type="transmembrane region" description="Helical" evidence="5">
    <location>
        <begin position="27"/>
        <end position="49"/>
    </location>
</feature>
<feature type="non-terminal residue" evidence="6">
    <location>
        <position position="97"/>
    </location>
</feature>
<keyword evidence="3 5" id="KW-1133">Transmembrane helix</keyword>
<gene>
    <name evidence="6" type="ORF">LCGC14_1433390</name>
</gene>
<name>A0A0F9M3D8_9ZZZZ</name>
<dbReference type="EMBL" id="LAZR01009688">
    <property type="protein sequence ID" value="KKM71160.1"/>
    <property type="molecule type" value="Genomic_DNA"/>
</dbReference>
<accession>A0A0F9M3D8</accession>
<keyword evidence="2 5" id="KW-0812">Transmembrane</keyword>
<comment type="subcellular location">
    <subcellularLocation>
        <location evidence="1">Membrane</location>
        <topology evidence="1">Multi-pass membrane protein</topology>
    </subcellularLocation>
</comment>
<protein>
    <recommendedName>
        <fullName evidence="7">Cation/H+ exchanger domain-containing protein</fullName>
    </recommendedName>
</protein>
<evidence type="ECO:0000256" key="3">
    <source>
        <dbReference type="ARBA" id="ARBA00022989"/>
    </source>
</evidence>